<keyword evidence="3" id="KW-1185">Reference proteome</keyword>
<name>A0A1G9XQY6_9ACTN</name>
<proteinExistence type="predicted"/>
<dbReference type="SUPFAM" id="SSF160631">
    <property type="entry name" value="SMI1/KNR4-like"/>
    <property type="match status" value="1"/>
</dbReference>
<evidence type="ECO:0000313" key="3">
    <source>
        <dbReference type="Proteomes" id="UP000199063"/>
    </source>
</evidence>
<dbReference type="InterPro" id="IPR037883">
    <property type="entry name" value="Knr4/Smi1-like_sf"/>
</dbReference>
<sequence length="196" mass="20985">MSVAACITGTMNTEQADPADLASIREAFGVDDGGGSALGRAAVRAFEAEHGVVLPEPYRTFVAEVTDGSPAGPPHYGLVGLAELPDDWGDGRPVRDLARPFPLTSAWLWEDDPRPGEDIEPILEQVFDHGSIVLGTDGCGMYWHLVVTGPHRGHIWLVTGEGATPFGAEFGFTTGKPGFAGWVEHWAADKDWFDAE</sequence>
<feature type="domain" description="Knr4/Smi1-like" evidence="1">
    <location>
        <begin position="29"/>
        <end position="185"/>
    </location>
</feature>
<dbReference type="Proteomes" id="UP000199063">
    <property type="component" value="Unassembled WGS sequence"/>
</dbReference>
<dbReference type="STRING" id="1196353.SAMN05444921_116140"/>
<dbReference type="Pfam" id="PF09346">
    <property type="entry name" value="SMI1_KNR4"/>
    <property type="match status" value="1"/>
</dbReference>
<protein>
    <submittedName>
        <fullName evidence="2">SMI1 / KNR4 family (SUKH-1)</fullName>
    </submittedName>
</protein>
<evidence type="ECO:0000259" key="1">
    <source>
        <dbReference type="SMART" id="SM00860"/>
    </source>
</evidence>
<dbReference type="InterPro" id="IPR018958">
    <property type="entry name" value="Knr4/Smi1-like_dom"/>
</dbReference>
<organism evidence="2 3">
    <name type="scientific">Streptomyces wuyuanensis</name>
    <dbReference type="NCBI Taxonomy" id="1196353"/>
    <lineage>
        <taxon>Bacteria</taxon>
        <taxon>Bacillati</taxon>
        <taxon>Actinomycetota</taxon>
        <taxon>Actinomycetes</taxon>
        <taxon>Kitasatosporales</taxon>
        <taxon>Streptomycetaceae</taxon>
        <taxon>Streptomyces</taxon>
    </lineage>
</organism>
<dbReference type="SMART" id="SM00860">
    <property type="entry name" value="SMI1_KNR4"/>
    <property type="match status" value="1"/>
</dbReference>
<evidence type="ECO:0000313" key="2">
    <source>
        <dbReference type="EMBL" id="SDM98673.1"/>
    </source>
</evidence>
<dbReference type="AlphaFoldDB" id="A0A1G9XQY6"/>
<dbReference type="EMBL" id="FNHI01000016">
    <property type="protein sequence ID" value="SDM98673.1"/>
    <property type="molecule type" value="Genomic_DNA"/>
</dbReference>
<reference evidence="3" key="1">
    <citation type="submission" date="2016-10" db="EMBL/GenBank/DDBJ databases">
        <authorList>
            <person name="Varghese N."/>
            <person name="Submissions S."/>
        </authorList>
    </citation>
    <scope>NUCLEOTIDE SEQUENCE [LARGE SCALE GENOMIC DNA]</scope>
    <source>
        <strain evidence="3">CGMCC 4.7042</strain>
    </source>
</reference>
<accession>A0A1G9XQY6</accession>
<gene>
    <name evidence="2" type="ORF">SAMN05444921_116140</name>
</gene>